<gene>
    <name evidence="1" type="ORF">KEF29_03215</name>
</gene>
<accession>A0A941F8A1</accession>
<reference evidence="1 2" key="1">
    <citation type="submission" date="2021-04" db="EMBL/GenBank/DDBJ databases">
        <title>Characterization of the biosynthetic gene cluster of new lipopeptides with antitumor activity in the genome of the marine Streptomyces PHM034.</title>
        <authorList>
            <person name="Ceniceros A."/>
            <person name="Canedo L."/>
            <person name="Mendez C."/>
            <person name="Olano C."/>
            <person name="Schleissner C."/>
            <person name="Cuevas C."/>
            <person name="De La Calle F."/>
            <person name="Salas J.A."/>
        </authorList>
    </citation>
    <scope>NUCLEOTIDE SEQUENCE [LARGE SCALE GENOMIC DNA]</scope>
    <source>
        <strain evidence="1 2">PHM034</strain>
    </source>
</reference>
<sequence>MSSTVRASELRDCLAAAIREFPFDDYGLDDVSYLLEDTPDTQEWVPALADALLPVVRHLEAEAAAARKYAEEMRDFCSPHGLSVHYADQLIEVMDRAKEGQT</sequence>
<keyword evidence="2" id="KW-1185">Reference proteome</keyword>
<evidence type="ECO:0000313" key="2">
    <source>
        <dbReference type="Proteomes" id="UP000682308"/>
    </source>
</evidence>
<comment type="caution">
    <text evidence="1">The sequence shown here is derived from an EMBL/GenBank/DDBJ whole genome shotgun (WGS) entry which is preliminary data.</text>
</comment>
<dbReference type="Proteomes" id="UP000682308">
    <property type="component" value="Unassembled WGS sequence"/>
</dbReference>
<protein>
    <submittedName>
        <fullName evidence="1">Uncharacterized protein</fullName>
    </submittedName>
</protein>
<dbReference type="AlphaFoldDB" id="A0A941F8A1"/>
<dbReference type="EMBL" id="JAGTPG010000001">
    <property type="protein sequence ID" value="MBR8638618.1"/>
    <property type="molecule type" value="Genomic_DNA"/>
</dbReference>
<name>A0A941F8A1_9ACTN</name>
<proteinExistence type="predicted"/>
<organism evidence="1 2">
    <name type="scientific">Streptomyces tuirus</name>
    <dbReference type="NCBI Taxonomy" id="68278"/>
    <lineage>
        <taxon>Bacteria</taxon>
        <taxon>Bacillati</taxon>
        <taxon>Actinomycetota</taxon>
        <taxon>Actinomycetes</taxon>
        <taxon>Kitasatosporales</taxon>
        <taxon>Streptomycetaceae</taxon>
        <taxon>Streptomyces</taxon>
    </lineage>
</organism>
<evidence type="ECO:0000313" key="1">
    <source>
        <dbReference type="EMBL" id="MBR8638618.1"/>
    </source>
</evidence>